<feature type="compositionally biased region" description="Basic and acidic residues" evidence="1">
    <location>
        <begin position="196"/>
        <end position="214"/>
    </location>
</feature>
<gene>
    <name evidence="2" type="ORF">QBC36DRAFT_316596</name>
</gene>
<proteinExistence type="predicted"/>
<comment type="caution">
    <text evidence="2">The sequence shown here is derived from an EMBL/GenBank/DDBJ whole genome shotgun (WGS) entry which is preliminary data.</text>
</comment>
<sequence length="214" mass="24464">TLVAEWTQQWERIFHLALRYKSSDVMDPATWLGSLLTVARGNPLLGYWASNFRMNKKSQVLSGQMTFREVAKDIRDDMIYVNNEVKRSTKAAFPIFKGEETEGEDPMRGGRSSHRGARGRGSHYKDESTKRKRVDSGAASGPVSKKNTTCKACHGAGHELRNCFYVFPEKVPRQSHFRLNISVKWLVQAMQSADPKLSEEIETVRREERNNKNE</sequence>
<keyword evidence="3" id="KW-1185">Reference proteome</keyword>
<protein>
    <recommendedName>
        <fullName evidence="4">Gag protein</fullName>
    </recommendedName>
</protein>
<evidence type="ECO:0000313" key="2">
    <source>
        <dbReference type="EMBL" id="KAK4170561.1"/>
    </source>
</evidence>
<accession>A0AAN6VW88</accession>
<evidence type="ECO:0000313" key="3">
    <source>
        <dbReference type="Proteomes" id="UP001302321"/>
    </source>
</evidence>
<organism evidence="2 3">
    <name type="scientific">Triangularia setosa</name>
    <dbReference type="NCBI Taxonomy" id="2587417"/>
    <lineage>
        <taxon>Eukaryota</taxon>
        <taxon>Fungi</taxon>
        <taxon>Dikarya</taxon>
        <taxon>Ascomycota</taxon>
        <taxon>Pezizomycotina</taxon>
        <taxon>Sordariomycetes</taxon>
        <taxon>Sordariomycetidae</taxon>
        <taxon>Sordariales</taxon>
        <taxon>Podosporaceae</taxon>
        <taxon>Triangularia</taxon>
    </lineage>
</organism>
<evidence type="ECO:0008006" key="4">
    <source>
        <dbReference type="Google" id="ProtNLM"/>
    </source>
</evidence>
<dbReference type="AlphaFoldDB" id="A0AAN6VW88"/>
<dbReference type="Proteomes" id="UP001302321">
    <property type="component" value="Unassembled WGS sequence"/>
</dbReference>
<feature type="compositionally biased region" description="Basic and acidic residues" evidence="1">
    <location>
        <begin position="97"/>
        <end position="108"/>
    </location>
</feature>
<reference evidence="2" key="1">
    <citation type="journal article" date="2023" name="Mol. Phylogenet. Evol.">
        <title>Genome-scale phylogeny and comparative genomics of the fungal order Sordariales.</title>
        <authorList>
            <person name="Hensen N."/>
            <person name="Bonometti L."/>
            <person name="Westerberg I."/>
            <person name="Brannstrom I.O."/>
            <person name="Guillou S."/>
            <person name="Cros-Aarteil S."/>
            <person name="Calhoun S."/>
            <person name="Haridas S."/>
            <person name="Kuo A."/>
            <person name="Mondo S."/>
            <person name="Pangilinan J."/>
            <person name="Riley R."/>
            <person name="LaButti K."/>
            <person name="Andreopoulos B."/>
            <person name="Lipzen A."/>
            <person name="Chen C."/>
            <person name="Yan M."/>
            <person name="Daum C."/>
            <person name="Ng V."/>
            <person name="Clum A."/>
            <person name="Steindorff A."/>
            <person name="Ohm R.A."/>
            <person name="Martin F."/>
            <person name="Silar P."/>
            <person name="Natvig D.O."/>
            <person name="Lalanne C."/>
            <person name="Gautier V."/>
            <person name="Ament-Velasquez S.L."/>
            <person name="Kruys A."/>
            <person name="Hutchinson M.I."/>
            <person name="Powell A.J."/>
            <person name="Barry K."/>
            <person name="Miller A.N."/>
            <person name="Grigoriev I.V."/>
            <person name="Debuchy R."/>
            <person name="Gladieux P."/>
            <person name="Hiltunen Thoren M."/>
            <person name="Johannesson H."/>
        </authorList>
    </citation>
    <scope>NUCLEOTIDE SEQUENCE</scope>
    <source>
        <strain evidence="2">CBS 892.96</strain>
    </source>
</reference>
<feature type="non-terminal residue" evidence="2">
    <location>
        <position position="1"/>
    </location>
</feature>
<feature type="region of interest" description="Disordered" evidence="1">
    <location>
        <begin position="96"/>
        <end position="150"/>
    </location>
</feature>
<feature type="region of interest" description="Disordered" evidence="1">
    <location>
        <begin position="194"/>
        <end position="214"/>
    </location>
</feature>
<dbReference type="EMBL" id="MU867051">
    <property type="protein sequence ID" value="KAK4170561.1"/>
    <property type="molecule type" value="Genomic_DNA"/>
</dbReference>
<name>A0AAN6VW88_9PEZI</name>
<feature type="compositionally biased region" description="Basic residues" evidence="1">
    <location>
        <begin position="111"/>
        <end position="122"/>
    </location>
</feature>
<evidence type="ECO:0000256" key="1">
    <source>
        <dbReference type="SAM" id="MobiDB-lite"/>
    </source>
</evidence>
<reference evidence="2" key="2">
    <citation type="submission" date="2023-05" db="EMBL/GenBank/DDBJ databases">
        <authorList>
            <consortium name="Lawrence Berkeley National Laboratory"/>
            <person name="Steindorff A."/>
            <person name="Hensen N."/>
            <person name="Bonometti L."/>
            <person name="Westerberg I."/>
            <person name="Brannstrom I.O."/>
            <person name="Guillou S."/>
            <person name="Cros-Aarteil S."/>
            <person name="Calhoun S."/>
            <person name="Haridas S."/>
            <person name="Kuo A."/>
            <person name="Mondo S."/>
            <person name="Pangilinan J."/>
            <person name="Riley R."/>
            <person name="Labutti K."/>
            <person name="Andreopoulos B."/>
            <person name="Lipzen A."/>
            <person name="Chen C."/>
            <person name="Yanf M."/>
            <person name="Daum C."/>
            <person name="Ng V."/>
            <person name="Clum A."/>
            <person name="Ohm R."/>
            <person name="Martin F."/>
            <person name="Silar P."/>
            <person name="Natvig D."/>
            <person name="Lalanne C."/>
            <person name="Gautier V."/>
            <person name="Ament-Velasquez S.L."/>
            <person name="Kruys A."/>
            <person name="Hutchinson M.I."/>
            <person name="Powell A.J."/>
            <person name="Barry K."/>
            <person name="Miller A.N."/>
            <person name="Grigoriev I.V."/>
            <person name="Debuchy R."/>
            <person name="Gladieux P."/>
            <person name="Thoren M.H."/>
            <person name="Johannesson H."/>
        </authorList>
    </citation>
    <scope>NUCLEOTIDE SEQUENCE</scope>
    <source>
        <strain evidence="2">CBS 892.96</strain>
    </source>
</reference>